<dbReference type="InterPro" id="IPR043202">
    <property type="entry name" value="Band-7_stomatin-like"/>
</dbReference>
<keyword evidence="3 4" id="KW-0472">Membrane</keyword>
<feature type="transmembrane region" description="Helical" evidence="4">
    <location>
        <begin position="6"/>
        <end position="32"/>
    </location>
</feature>
<dbReference type="InterPro" id="IPR001972">
    <property type="entry name" value="Stomatin_HflK_fam"/>
</dbReference>
<dbReference type="EMBL" id="PGTN01000071">
    <property type="protein sequence ID" value="PJF47050.1"/>
    <property type="molecule type" value="Genomic_DNA"/>
</dbReference>
<comment type="caution">
    <text evidence="6">The sequence shown here is derived from an EMBL/GenBank/DDBJ whole genome shotgun (WGS) entry which is preliminary data.</text>
</comment>
<gene>
    <name evidence="6" type="ORF">CUN48_10610</name>
</gene>
<evidence type="ECO:0000313" key="6">
    <source>
        <dbReference type="EMBL" id="PJF47050.1"/>
    </source>
</evidence>
<evidence type="ECO:0000256" key="3">
    <source>
        <dbReference type="ARBA" id="ARBA00023136"/>
    </source>
</evidence>
<dbReference type="PROSITE" id="PS01270">
    <property type="entry name" value="BAND_7"/>
    <property type="match status" value="1"/>
</dbReference>
<evidence type="ECO:0000256" key="2">
    <source>
        <dbReference type="ARBA" id="ARBA00008164"/>
    </source>
</evidence>
<dbReference type="Proteomes" id="UP000230790">
    <property type="component" value="Unassembled WGS sequence"/>
</dbReference>
<dbReference type="GO" id="GO:0098552">
    <property type="term" value="C:side of membrane"/>
    <property type="evidence" value="ECO:0007669"/>
    <property type="project" value="UniProtKB-ARBA"/>
</dbReference>
<dbReference type="SUPFAM" id="SSF117892">
    <property type="entry name" value="Band 7/SPFH domain"/>
    <property type="match status" value="1"/>
</dbReference>
<evidence type="ECO:0000256" key="4">
    <source>
        <dbReference type="SAM" id="Phobius"/>
    </source>
</evidence>
<dbReference type="GO" id="GO:0005886">
    <property type="term" value="C:plasma membrane"/>
    <property type="evidence" value="ECO:0007669"/>
    <property type="project" value="InterPro"/>
</dbReference>
<protein>
    <recommendedName>
        <fullName evidence="5">Band 7 domain-containing protein</fullName>
    </recommendedName>
</protein>
<dbReference type="AlphaFoldDB" id="A0A2M8QBA7"/>
<comment type="subcellular location">
    <subcellularLocation>
        <location evidence="1">Membrane</location>
    </subcellularLocation>
</comment>
<evidence type="ECO:0000259" key="5">
    <source>
        <dbReference type="SMART" id="SM00244"/>
    </source>
</evidence>
<dbReference type="FunFam" id="3.30.479.30:FF:000004">
    <property type="entry name" value="Putative membrane protease family, stomatin"/>
    <property type="match status" value="1"/>
</dbReference>
<proteinExistence type="inferred from homology"/>
<dbReference type="PANTHER" id="PTHR10264">
    <property type="entry name" value="BAND 7 PROTEIN-RELATED"/>
    <property type="match status" value="1"/>
</dbReference>
<accession>A0A2M8QBA7</accession>
<dbReference type="Pfam" id="PF01145">
    <property type="entry name" value="Band_7"/>
    <property type="match status" value="1"/>
</dbReference>
<sequence>MSGLATLIAVGLIVVIALFILGGLLRSFILIAREYERYVVFRLGRSIGAKGPGLIILIPLIDTATKVDLREQFMEVPQQTAITKDNAPISVDFLTYWKVSDPERSVLQVGNFAAASQGIATTTLRAVIGDITLDDVLAQRERINQTLRSKLDEVTERWGVKITAVEIREITPPREVQEAMNRQMSAERTRRALVTEAEGKRQAAVTLADGEKTAAILRAEGSKQSAILEAEGQKMAQALRAEGFATALNAIFEAARHVDANTMLIQYLEALKAIGASPATKYIFPMEFTNLVKPLAEMMAANGKGTRDSIQPSGE</sequence>
<keyword evidence="4" id="KW-1133">Transmembrane helix</keyword>
<dbReference type="InterPro" id="IPR018080">
    <property type="entry name" value="Band_7/stomatin-like_CS"/>
</dbReference>
<dbReference type="PRINTS" id="PR00721">
    <property type="entry name" value="STOMATIN"/>
</dbReference>
<reference evidence="6 7" key="1">
    <citation type="submission" date="2017-11" db="EMBL/GenBank/DDBJ databases">
        <title>Evolution of Phototrophy in the Chloroflexi Phylum Driven by Horizontal Gene Transfer.</title>
        <authorList>
            <person name="Ward L.M."/>
            <person name="Hemp J."/>
            <person name="Shih P.M."/>
            <person name="Mcglynn S.E."/>
            <person name="Fischer W."/>
        </authorList>
    </citation>
    <scope>NUCLEOTIDE SEQUENCE [LARGE SCALE GENOMIC DNA]</scope>
    <source>
        <strain evidence="6">JP3_7</strain>
    </source>
</reference>
<keyword evidence="4" id="KW-0812">Transmembrane</keyword>
<dbReference type="InterPro" id="IPR036013">
    <property type="entry name" value="Band_7/SPFH_dom_sf"/>
</dbReference>
<dbReference type="Gene3D" id="3.30.479.30">
    <property type="entry name" value="Band 7 domain"/>
    <property type="match status" value="1"/>
</dbReference>
<dbReference type="InterPro" id="IPR001107">
    <property type="entry name" value="Band_7"/>
</dbReference>
<name>A0A2M8QBA7_9CHLR</name>
<dbReference type="SMART" id="SM00244">
    <property type="entry name" value="PHB"/>
    <property type="match status" value="1"/>
</dbReference>
<dbReference type="PANTHER" id="PTHR10264:SF19">
    <property type="entry name" value="AT06885P-RELATED"/>
    <property type="match status" value="1"/>
</dbReference>
<feature type="domain" description="Band 7" evidence="5">
    <location>
        <begin position="27"/>
        <end position="184"/>
    </location>
</feature>
<comment type="similarity">
    <text evidence="2">Belongs to the band 7/mec-2 family.</text>
</comment>
<evidence type="ECO:0000256" key="1">
    <source>
        <dbReference type="ARBA" id="ARBA00004370"/>
    </source>
</evidence>
<evidence type="ECO:0000313" key="7">
    <source>
        <dbReference type="Proteomes" id="UP000230790"/>
    </source>
</evidence>
<organism evidence="6 7">
    <name type="scientific">Candidatus Thermofonsia Clade 3 bacterium</name>
    <dbReference type="NCBI Taxonomy" id="2364212"/>
    <lineage>
        <taxon>Bacteria</taxon>
        <taxon>Bacillati</taxon>
        <taxon>Chloroflexota</taxon>
        <taxon>Candidatus Thermofontia</taxon>
        <taxon>Candidatus Thermofonsia Clade 3</taxon>
    </lineage>
</organism>